<keyword evidence="3" id="KW-0804">Transcription</keyword>
<sequence>MYRIILSADDLARIRVAGTVGASIEAIFAMATVRKNSAEYFRAWRQQIRQLTDQERSPLRRLKPSLLRTSQILGIWTNGGTLASLGQHIPAPLRADVTDAVRDFCRIAVEPHWHSIRSQLEEDQDALRNMMSSHGIEALLNSLGPRIRWNAPVLEIDSEESGELCPSGGGLLLSPSLFLQDPAELLLKSGSATSGPTLILPSHPDLRFVRPLQLGSGTALAAPPAEEPLVALVGRTRAAALHALHESCSSGELADRLGISAAAVSQHTTILRGAGLIATRRARNRAEHTLTSLGRHLLRGEGERAVPTPRLERDAVRLAAQ</sequence>
<dbReference type="Gene3D" id="1.10.10.10">
    <property type="entry name" value="Winged helix-like DNA-binding domain superfamily/Winged helix DNA-binding domain"/>
    <property type="match status" value="1"/>
</dbReference>
<dbReference type="InterPro" id="IPR036388">
    <property type="entry name" value="WH-like_DNA-bd_sf"/>
</dbReference>
<accession>A0ABW7RIT4</accession>
<dbReference type="InterPro" id="IPR011991">
    <property type="entry name" value="ArsR-like_HTH"/>
</dbReference>
<name>A0ABW7RIT4_9ACTN</name>
<dbReference type="PANTHER" id="PTHR43132">
    <property type="entry name" value="ARSENICAL RESISTANCE OPERON REPRESSOR ARSR-RELATED"/>
    <property type="match status" value="1"/>
</dbReference>
<protein>
    <submittedName>
        <fullName evidence="5">Winged helix-turn-helix domain-containing protein</fullName>
    </submittedName>
</protein>
<dbReference type="RefSeq" id="WP_367431198.1">
    <property type="nucleotide sequence ID" value="NZ_CP108413.1"/>
</dbReference>
<dbReference type="Proteomes" id="UP001610990">
    <property type="component" value="Unassembled WGS sequence"/>
</dbReference>
<dbReference type="Pfam" id="PF01022">
    <property type="entry name" value="HTH_5"/>
    <property type="match status" value="1"/>
</dbReference>
<evidence type="ECO:0000313" key="5">
    <source>
        <dbReference type="EMBL" id="MFH8587992.1"/>
    </source>
</evidence>
<gene>
    <name evidence="5" type="ORF">ACH4GP_26935</name>
</gene>
<dbReference type="EMBL" id="JBIRGH010000020">
    <property type="protein sequence ID" value="MFH8587992.1"/>
    <property type="molecule type" value="Genomic_DNA"/>
</dbReference>
<dbReference type="InterPro" id="IPR051011">
    <property type="entry name" value="Metal_resp_trans_reg"/>
</dbReference>
<keyword evidence="1" id="KW-0805">Transcription regulation</keyword>
<keyword evidence="2" id="KW-0238">DNA-binding</keyword>
<dbReference type="InterPro" id="IPR036390">
    <property type="entry name" value="WH_DNA-bd_sf"/>
</dbReference>
<dbReference type="SUPFAM" id="SSF46785">
    <property type="entry name" value="Winged helix' DNA-binding domain"/>
    <property type="match status" value="1"/>
</dbReference>
<comment type="caution">
    <text evidence="5">The sequence shown here is derived from an EMBL/GenBank/DDBJ whole genome shotgun (WGS) entry which is preliminary data.</text>
</comment>
<evidence type="ECO:0000256" key="1">
    <source>
        <dbReference type="ARBA" id="ARBA00023015"/>
    </source>
</evidence>
<reference evidence="5 6" key="1">
    <citation type="submission" date="2024-10" db="EMBL/GenBank/DDBJ databases">
        <title>The Natural Products Discovery Center: Release of the First 8490 Sequenced Strains for Exploring Actinobacteria Biosynthetic Diversity.</title>
        <authorList>
            <person name="Kalkreuter E."/>
            <person name="Kautsar S.A."/>
            <person name="Yang D."/>
            <person name="Bader C.D."/>
            <person name="Teijaro C.N."/>
            <person name="Fluegel L."/>
            <person name="Davis C.M."/>
            <person name="Simpson J.R."/>
            <person name="Lauterbach L."/>
            <person name="Steele A.D."/>
            <person name="Gui C."/>
            <person name="Meng S."/>
            <person name="Li G."/>
            <person name="Viehrig K."/>
            <person name="Ye F."/>
            <person name="Su P."/>
            <person name="Kiefer A.F."/>
            <person name="Nichols A."/>
            <person name="Cepeda A.J."/>
            <person name="Yan W."/>
            <person name="Fan B."/>
            <person name="Jiang Y."/>
            <person name="Adhikari A."/>
            <person name="Zheng C.-J."/>
            <person name="Schuster L."/>
            <person name="Cowan T.M."/>
            <person name="Smanski M.J."/>
            <person name="Chevrette M.G."/>
            <person name="De Carvalho L.P.S."/>
            <person name="Shen B."/>
        </authorList>
    </citation>
    <scope>NUCLEOTIDE SEQUENCE [LARGE SCALE GENOMIC DNA]</scope>
    <source>
        <strain evidence="5 6">NPDC018013</strain>
    </source>
</reference>
<keyword evidence="6" id="KW-1185">Reference proteome</keyword>
<feature type="domain" description="HTH arsR-type" evidence="4">
    <location>
        <begin position="227"/>
        <end position="303"/>
    </location>
</feature>
<evidence type="ECO:0000259" key="4">
    <source>
        <dbReference type="SMART" id="SM00418"/>
    </source>
</evidence>
<dbReference type="CDD" id="cd00090">
    <property type="entry name" value="HTH_ARSR"/>
    <property type="match status" value="1"/>
</dbReference>
<evidence type="ECO:0000256" key="2">
    <source>
        <dbReference type="ARBA" id="ARBA00023125"/>
    </source>
</evidence>
<proteinExistence type="predicted"/>
<dbReference type="InterPro" id="IPR001845">
    <property type="entry name" value="HTH_ArsR_DNA-bd_dom"/>
</dbReference>
<dbReference type="SMART" id="SM00418">
    <property type="entry name" value="HTH_ARSR"/>
    <property type="match status" value="1"/>
</dbReference>
<organism evidence="5 6">
    <name type="scientific">Streptomyces celluloflavus</name>
    <dbReference type="NCBI Taxonomy" id="58344"/>
    <lineage>
        <taxon>Bacteria</taxon>
        <taxon>Bacillati</taxon>
        <taxon>Actinomycetota</taxon>
        <taxon>Actinomycetes</taxon>
        <taxon>Kitasatosporales</taxon>
        <taxon>Streptomycetaceae</taxon>
        <taxon>Streptomyces</taxon>
    </lineage>
</organism>
<evidence type="ECO:0000313" key="6">
    <source>
        <dbReference type="Proteomes" id="UP001610990"/>
    </source>
</evidence>
<evidence type="ECO:0000256" key="3">
    <source>
        <dbReference type="ARBA" id="ARBA00023163"/>
    </source>
</evidence>
<dbReference type="PANTHER" id="PTHR43132:SF8">
    <property type="entry name" value="HTH-TYPE TRANSCRIPTIONAL REGULATOR KMTR"/>
    <property type="match status" value="1"/>
</dbReference>